<comment type="caution">
    <text evidence="1">The sequence shown here is derived from an EMBL/GenBank/DDBJ whole genome shotgun (WGS) entry which is preliminary data.</text>
</comment>
<protein>
    <submittedName>
        <fullName evidence="1">Uncharacterized protein</fullName>
    </submittedName>
</protein>
<keyword evidence="2" id="KW-1185">Reference proteome</keyword>
<sequence length="114" mass="13004">MQPFCRVPVPIHPIVLMRSQLSVTEGSTDPMKPFTQVLFSDSSSFGWNRPVNRDKVNRPNETLYSGSCFRLHPIVLDGMTRVGNRGLIQQANEYPYGFPVPVHPIVFWMESHSM</sequence>
<dbReference type="EMBL" id="BGPR01002065">
    <property type="protein sequence ID" value="GBM67172.1"/>
    <property type="molecule type" value="Genomic_DNA"/>
</dbReference>
<evidence type="ECO:0000313" key="2">
    <source>
        <dbReference type="Proteomes" id="UP000499080"/>
    </source>
</evidence>
<accession>A0A4Y2HPH4</accession>
<evidence type="ECO:0000313" key="1">
    <source>
        <dbReference type="EMBL" id="GBM67172.1"/>
    </source>
</evidence>
<organism evidence="1 2">
    <name type="scientific">Araneus ventricosus</name>
    <name type="common">Orbweaver spider</name>
    <name type="synonym">Epeira ventricosa</name>
    <dbReference type="NCBI Taxonomy" id="182803"/>
    <lineage>
        <taxon>Eukaryota</taxon>
        <taxon>Metazoa</taxon>
        <taxon>Ecdysozoa</taxon>
        <taxon>Arthropoda</taxon>
        <taxon>Chelicerata</taxon>
        <taxon>Arachnida</taxon>
        <taxon>Araneae</taxon>
        <taxon>Araneomorphae</taxon>
        <taxon>Entelegynae</taxon>
        <taxon>Araneoidea</taxon>
        <taxon>Araneidae</taxon>
        <taxon>Araneus</taxon>
    </lineage>
</organism>
<name>A0A4Y2HPH4_ARAVE</name>
<dbReference type="Proteomes" id="UP000499080">
    <property type="component" value="Unassembled WGS sequence"/>
</dbReference>
<reference evidence="1 2" key="1">
    <citation type="journal article" date="2019" name="Sci. Rep.">
        <title>Orb-weaving spider Araneus ventricosus genome elucidates the spidroin gene catalogue.</title>
        <authorList>
            <person name="Kono N."/>
            <person name="Nakamura H."/>
            <person name="Ohtoshi R."/>
            <person name="Moran D.A.P."/>
            <person name="Shinohara A."/>
            <person name="Yoshida Y."/>
            <person name="Fujiwara M."/>
            <person name="Mori M."/>
            <person name="Tomita M."/>
            <person name="Arakawa K."/>
        </authorList>
    </citation>
    <scope>NUCLEOTIDE SEQUENCE [LARGE SCALE GENOMIC DNA]</scope>
</reference>
<dbReference type="AlphaFoldDB" id="A0A4Y2HPH4"/>
<proteinExistence type="predicted"/>
<gene>
    <name evidence="1" type="ORF">AVEN_218079_1</name>
</gene>